<evidence type="ECO:0000313" key="3">
    <source>
        <dbReference type="EMBL" id="MBB6069655.1"/>
    </source>
</evidence>
<dbReference type="GO" id="GO:0016787">
    <property type="term" value="F:hydrolase activity"/>
    <property type="evidence" value="ECO:0007669"/>
    <property type="project" value="UniProtKB-KW"/>
</dbReference>
<keyword evidence="4" id="KW-1185">Reference proteome</keyword>
<gene>
    <name evidence="3" type="ORF">HNQ61_001272</name>
</gene>
<name>A0A841GWP2_9BACT</name>
<dbReference type="InterPro" id="IPR012338">
    <property type="entry name" value="Beta-lactam/transpept-like"/>
</dbReference>
<dbReference type="Pfam" id="PF00144">
    <property type="entry name" value="Beta-lactamase"/>
    <property type="match status" value="1"/>
</dbReference>
<reference evidence="3 4" key="1">
    <citation type="submission" date="2020-08" db="EMBL/GenBank/DDBJ databases">
        <title>Genomic Encyclopedia of Type Strains, Phase IV (KMG-IV): sequencing the most valuable type-strain genomes for metagenomic binning, comparative biology and taxonomic classification.</title>
        <authorList>
            <person name="Goeker M."/>
        </authorList>
    </citation>
    <scope>NUCLEOTIDE SEQUENCE [LARGE SCALE GENOMIC DNA]</scope>
    <source>
        <strain evidence="3 4">DSM 29007</strain>
    </source>
</reference>
<dbReference type="AlphaFoldDB" id="A0A841GWP2"/>
<dbReference type="Proteomes" id="UP000582837">
    <property type="component" value="Unassembled WGS sequence"/>
</dbReference>
<dbReference type="Gene3D" id="3.40.710.10">
    <property type="entry name" value="DD-peptidase/beta-lactamase superfamily"/>
    <property type="match status" value="1"/>
</dbReference>
<accession>A0A841GWP2</accession>
<evidence type="ECO:0000256" key="1">
    <source>
        <dbReference type="ARBA" id="ARBA00022801"/>
    </source>
</evidence>
<keyword evidence="1" id="KW-0378">Hydrolase</keyword>
<sequence length="408" mass="43785">MRRLGRVDGLLMGGVVLGLGLGLATAAGSRRPAGPPVPEPPGAVERFLTPAPVPIPSASIAKAESLISRNVRGQAFPGAAFAAGNREQVEEVKGFGRIGWSDSAAAVSPDSTRYDLASLTKVVATTAAVMALVEDRKLDLDDPVRDYVPEFSGGAKDRVTIRHLLTHTAGLRAGAADIVSDDPAAVRRYIITRPLIAEPGVDVLYSDLGFAILWAVAEKAAGEPLGRYLKWRVWAPLGMTATEVGVRSPCADCAPTLYLENSDEPYTGGSYDEVARRLGGYGGNAGAFSTVRDLSRFAAMIANEGRLGDIRIFQRRTVRGFVRPQPGAGTRALGWEVYCREGVVPDSKGCENILALGHTGVTGTCLWIDPVSRTWFVLLTNRTYLPKQEIDMQMLRRRVFRALAPAEE</sequence>
<dbReference type="PANTHER" id="PTHR43283:SF11">
    <property type="entry name" value="BETA-LACTAMASE-RELATED DOMAIN-CONTAINING PROTEIN"/>
    <property type="match status" value="1"/>
</dbReference>
<evidence type="ECO:0000313" key="4">
    <source>
        <dbReference type="Proteomes" id="UP000582837"/>
    </source>
</evidence>
<organism evidence="3 4">
    <name type="scientific">Longimicrobium terrae</name>
    <dbReference type="NCBI Taxonomy" id="1639882"/>
    <lineage>
        <taxon>Bacteria</taxon>
        <taxon>Pseudomonadati</taxon>
        <taxon>Gemmatimonadota</taxon>
        <taxon>Longimicrobiia</taxon>
        <taxon>Longimicrobiales</taxon>
        <taxon>Longimicrobiaceae</taxon>
        <taxon>Longimicrobium</taxon>
    </lineage>
</organism>
<dbReference type="InterPro" id="IPR001466">
    <property type="entry name" value="Beta-lactam-related"/>
</dbReference>
<protein>
    <submittedName>
        <fullName evidence="3">CubicO group peptidase (Beta-lactamase class C family)</fullName>
    </submittedName>
</protein>
<dbReference type="InterPro" id="IPR050789">
    <property type="entry name" value="Diverse_Enzym_Activities"/>
</dbReference>
<comment type="caution">
    <text evidence="3">The sequence shown here is derived from an EMBL/GenBank/DDBJ whole genome shotgun (WGS) entry which is preliminary data.</text>
</comment>
<evidence type="ECO:0000259" key="2">
    <source>
        <dbReference type="Pfam" id="PF00144"/>
    </source>
</evidence>
<dbReference type="PANTHER" id="PTHR43283">
    <property type="entry name" value="BETA-LACTAMASE-RELATED"/>
    <property type="match status" value="1"/>
</dbReference>
<proteinExistence type="predicted"/>
<dbReference type="RefSeq" id="WP_170036294.1">
    <property type="nucleotide sequence ID" value="NZ_JABDTL010000002.1"/>
</dbReference>
<feature type="domain" description="Beta-lactamase-related" evidence="2">
    <location>
        <begin position="65"/>
        <end position="393"/>
    </location>
</feature>
<dbReference type="SUPFAM" id="SSF56601">
    <property type="entry name" value="beta-lactamase/transpeptidase-like"/>
    <property type="match status" value="1"/>
</dbReference>
<dbReference type="EMBL" id="JACHIA010000003">
    <property type="protein sequence ID" value="MBB6069655.1"/>
    <property type="molecule type" value="Genomic_DNA"/>
</dbReference>